<proteinExistence type="predicted"/>
<keyword evidence="2" id="KW-0479">Metal-binding</keyword>
<keyword evidence="1" id="KW-0001">2Fe-2S</keyword>
<dbReference type="GO" id="GO:0051213">
    <property type="term" value="F:dioxygenase activity"/>
    <property type="evidence" value="ECO:0007669"/>
    <property type="project" value="UniProtKB-KW"/>
</dbReference>
<organism evidence="8 9">
    <name type="scientific">Parasphingopyxis marina</name>
    <dbReference type="NCBI Taxonomy" id="2761622"/>
    <lineage>
        <taxon>Bacteria</taxon>
        <taxon>Pseudomonadati</taxon>
        <taxon>Pseudomonadota</taxon>
        <taxon>Alphaproteobacteria</taxon>
        <taxon>Sphingomonadales</taxon>
        <taxon>Sphingomonadaceae</taxon>
        <taxon>Parasphingopyxis</taxon>
    </lineage>
</organism>
<dbReference type="Pfam" id="PF00355">
    <property type="entry name" value="Rieske"/>
    <property type="match status" value="1"/>
</dbReference>
<feature type="domain" description="Rieske" evidence="7">
    <location>
        <begin position="27"/>
        <end position="134"/>
    </location>
</feature>
<feature type="region of interest" description="Disordered" evidence="6">
    <location>
        <begin position="416"/>
        <end position="435"/>
    </location>
</feature>
<dbReference type="EMBL" id="JACJVJ010000003">
    <property type="protein sequence ID" value="MBC2778923.1"/>
    <property type="molecule type" value="Genomic_DNA"/>
</dbReference>
<sequence length="435" mass="48833">MLRAEENERVTRTGPGTPLGEVMRRYWVPALLSAELPEPDCPPVRVGLLGEQLIAFRDSEGRVGLLDQRCPHRGASLFFGRNEECGIRCIFHGWKFDVDGNCTDLPNEPDDSKMKDKVKATAYPTAEAGGVVWAYLGPKEKMPPLEKQEWMTLPEGHFYCTKNQADANWLQMLEGGFDSSHSSFLHRQLKWAEGEAGTKTQVFRARSTAPRHEVDANDYGCSYASLRALPDGEDNYVRVTQFVMPFHQLRPFEGKYERPLISGHIWVPIDDTHCWVYSWMQAKDGGPLDREFIEAEERDAGRSPEFFIPGTFRFKQNKDNDYLIDREAQRTESFTGITGISTQDQAAQESMGPIADRTFEHLGTADLAIVRIRQLLLKACRDLEEGSDPLGSQAALVPVRPAEKVVPKDEDWRSALAGDLEMPGTEKAGELAAAK</sequence>
<dbReference type="InterPro" id="IPR017941">
    <property type="entry name" value="Rieske_2Fe-2S"/>
</dbReference>
<evidence type="ECO:0000256" key="4">
    <source>
        <dbReference type="ARBA" id="ARBA00023004"/>
    </source>
</evidence>
<evidence type="ECO:0000256" key="2">
    <source>
        <dbReference type="ARBA" id="ARBA00022723"/>
    </source>
</evidence>
<dbReference type="CDD" id="cd08878">
    <property type="entry name" value="RHO_alpha_C_DMO-like"/>
    <property type="match status" value="1"/>
</dbReference>
<evidence type="ECO:0000256" key="5">
    <source>
        <dbReference type="ARBA" id="ARBA00023014"/>
    </source>
</evidence>
<dbReference type="PROSITE" id="PS00570">
    <property type="entry name" value="RING_HYDROXYL_ALPHA"/>
    <property type="match status" value="1"/>
</dbReference>
<dbReference type="CDD" id="cd03479">
    <property type="entry name" value="Rieske_RO_Alpha_PhDO_like"/>
    <property type="match status" value="1"/>
</dbReference>
<evidence type="ECO:0000256" key="3">
    <source>
        <dbReference type="ARBA" id="ARBA00023002"/>
    </source>
</evidence>
<keyword evidence="8" id="KW-0223">Dioxygenase</keyword>
<protein>
    <submittedName>
        <fullName evidence="8">Aromatic ring-hydroxylating dioxygenase subunit alpha</fullName>
    </submittedName>
</protein>
<dbReference type="Gene3D" id="2.102.10.10">
    <property type="entry name" value="Rieske [2Fe-2S] iron-sulphur domain"/>
    <property type="match status" value="1"/>
</dbReference>
<evidence type="ECO:0000256" key="6">
    <source>
        <dbReference type="SAM" id="MobiDB-lite"/>
    </source>
</evidence>
<dbReference type="AlphaFoldDB" id="A0A842I2G1"/>
<dbReference type="InterPro" id="IPR015881">
    <property type="entry name" value="ARHD_Rieske_2Fe_2S"/>
</dbReference>
<reference evidence="8 9" key="1">
    <citation type="submission" date="2020-08" db="EMBL/GenBank/DDBJ databases">
        <title>Draft genome sequence of Parasphingopyxis sp. GrpM-11.</title>
        <authorList>
            <person name="Oh J."/>
            <person name="Roh D.-H."/>
        </authorList>
    </citation>
    <scope>NUCLEOTIDE SEQUENCE [LARGE SCALE GENOMIC DNA]</scope>
    <source>
        <strain evidence="8 9">GrpM-11</strain>
    </source>
</reference>
<dbReference type="GO" id="GO:0051537">
    <property type="term" value="F:2 iron, 2 sulfur cluster binding"/>
    <property type="evidence" value="ECO:0007669"/>
    <property type="project" value="UniProtKB-KW"/>
</dbReference>
<gene>
    <name evidence="8" type="ORF">H6P80_14965</name>
</gene>
<accession>A0A842I2G1</accession>
<evidence type="ECO:0000259" key="7">
    <source>
        <dbReference type="PROSITE" id="PS51296"/>
    </source>
</evidence>
<dbReference type="Pfam" id="PF19301">
    <property type="entry name" value="LigXa_C"/>
    <property type="match status" value="1"/>
</dbReference>
<dbReference type="PANTHER" id="PTHR21266">
    <property type="entry name" value="IRON-SULFUR DOMAIN CONTAINING PROTEIN"/>
    <property type="match status" value="1"/>
</dbReference>
<keyword evidence="4" id="KW-0408">Iron</keyword>
<dbReference type="SUPFAM" id="SSF50022">
    <property type="entry name" value="ISP domain"/>
    <property type="match status" value="1"/>
</dbReference>
<comment type="caution">
    <text evidence="8">The sequence shown here is derived from an EMBL/GenBank/DDBJ whole genome shotgun (WGS) entry which is preliminary data.</text>
</comment>
<evidence type="ECO:0000313" key="9">
    <source>
        <dbReference type="Proteomes" id="UP000564378"/>
    </source>
</evidence>
<keyword evidence="5" id="KW-0411">Iron-sulfur</keyword>
<dbReference type="InterPro" id="IPR045623">
    <property type="entry name" value="LigXa_C"/>
</dbReference>
<evidence type="ECO:0000256" key="1">
    <source>
        <dbReference type="ARBA" id="ARBA00022714"/>
    </source>
</evidence>
<evidence type="ECO:0000313" key="8">
    <source>
        <dbReference type="EMBL" id="MBC2778923.1"/>
    </source>
</evidence>
<keyword evidence="3" id="KW-0560">Oxidoreductase</keyword>
<dbReference type="RefSeq" id="WP_185802230.1">
    <property type="nucleotide sequence ID" value="NZ_JACJVJ010000003.1"/>
</dbReference>
<dbReference type="PANTHER" id="PTHR21266:SF59">
    <property type="entry name" value="BLR4922 PROTEIN"/>
    <property type="match status" value="1"/>
</dbReference>
<dbReference type="PROSITE" id="PS51296">
    <property type="entry name" value="RIESKE"/>
    <property type="match status" value="1"/>
</dbReference>
<name>A0A842I2G1_9SPHN</name>
<keyword evidence="9" id="KW-1185">Reference proteome</keyword>
<dbReference type="InterPro" id="IPR036922">
    <property type="entry name" value="Rieske_2Fe-2S_sf"/>
</dbReference>
<dbReference type="GO" id="GO:0005506">
    <property type="term" value="F:iron ion binding"/>
    <property type="evidence" value="ECO:0007669"/>
    <property type="project" value="InterPro"/>
</dbReference>
<dbReference type="Proteomes" id="UP000564378">
    <property type="component" value="Unassembled WGS sequence"/>
</dbReference>
<dbReference type="SUPFAM" id="SSF55961">
    <property type="entry name" value="Bet v1-like"/>
    <property type="match status" value="1"/>
</dbReference>
<dbReference type="Gene3D" id="3.90.380.10">
    <property type="entry name" value="Naphthalene 1,2-dioxygenase Alpha Subunit, Chain A, domain 1"/>
    <property type="match status" value="1"/>
</dbReference>
<dbReference type="InterPro" id="IPR050584">
    <property type="entry name" value="Cholesterol_7-desaturase"/>
</dbReference>